<gene>
    <name evidence="1" type="ORF">ACJRO7_027680</name>
</gene>
<sequence>MSSHDCQVRYTPSVRVSDLQCVLSHEGGLDLESDPSSRSGGEELVVARGLVDAKSAGEGGARKRLRQNVLVSQDSNDRAMIARRTQT</sequence>
<proteinExistence type="predicted"/>
<dbReference type="Proteomes" id="UP001634007">
    <property type="component" value="Unassembled WGS sequence"/>
</dbReference>
<organism evidence="1 2">
    <name type="scientific">Eucalyptus globulus</name>
    <name type="common">Tasmanian blue gum</name>
    <dbReference type="NCBI Taxonomy" id="34317"/>
    <lineage>
        <taxon>Eukaryota</taxon>
        <taxon>Viridiplantae</taxon>
        <taxon>Streptophyta</taxon>
        <taxon>Embryophyta</taxon>
        <taxon>Tracheophyta</taxon>
        <taxon>Spermatophyta</taxon>
        <taxon>Magnoliopsida</taxon>
        <taxon>eudicotyledons</taxon>
        <taxon>Gunneridae</taxon>
        <taxon>Pentapetalae</taxon>
        <taxon>rosids</taxon>
        <taxon>malvids</taxon>
        <taxon>Myrtales</taxon>
        <taxon>Myrtaceae</taxon>
        <taxon>Myrtoideae</taxon>
        <taxon>Eucalypteae</taxon>
        <taxon>Eucalyptus</taxon>
    </lineage>
</organism>
<feature type="non-terminal residue" evidence="1">
    <location>
        <position position="87"/>
    </location>
</feature>
<evidence type="ECO:0000313" key="1">
    <source>
        <dbReference type="EMBL" id="KAL3730687.1"/>
    </source>
</evidence>
<name>A0ABD3JZ27_EUCGL</name>
<accession>A0ABD3JZ27</accession>
<evidence type="ECO:0000313" key="2">
    <source>
        <dbReference type="Proteomes" id="UP001634007"/>
    </source>
</evidence>
<dbReference type="EMBL" id="JBJKBG010000007">
    <property type="protein sequence ID" value="KAL3730687.1"/>
    <property type="molecule type" value="Genomic_DNA"/>
</dbReference>
<reference evidence="1 2" key="1">
    <citation type="submission" date="2024-11" db="EMBL/GenBank/DDBJ databases">
        <title>Chromosome-level genome assembly of Eucalyptus globulus Labill. provides insights into its genome evolution.</title>
        <authorList>
            <person name="Li X."/>
        </authorList>
    </citation>
    <scope>NUCLEOTIDE SEQUENCE [LARGE SCALE GENOMIC DNA]</scope>
    <source>
        <strain evidence="1">CL2024</strain>
        <tissue evidence="1">Fresh tender leaves</tissue>
    </source>
</reference>
<dbReference type="AlphaFoldDB" id="A0ABD3JZ27"/>
<keyword evidence="2" id="KW-1185">Reference proteome</keyword>
<comment type="caution">
    <text evidence="1">The sequence shown here is derived from an EMBL/GenBank/DDBJ whole genome shotgun (WGS) entry which is preliminary data.</text>
</comment>
<protein>
    <submittedName>
        <fullName evidence="1">Uncharacterized protein</fullName>
    </submittedName>
</protein>